<evidence type="ECO:0000313" key="13">
    <source>
        <dbReference type="Proteomes" id="UP000198672"/>
    </source>
</evidence>
<dbReference type="PROSITE" id="PS51007">
    <property type="entry name" value="CYTC"/>
    <property type="match status" value="2"/>
</dbReference>
<feature type="signal peptide" evidence="10">
    <location>
        <begin position="1"/>
        <end position="24"/>
    </location>
</feature>
<keyword evidence="4 9" id="KW-0479">Metal-binding</keyword>
<reference evidence="13" key="1">
    <citation type="submission" date="2016-10" db="EMBL/GenBank/DDBJ databases">
        <authorList>
            <person name="Varghese N."/>
            <person name="Submissions S."/>
        </authorList>
    </citation>
    <scope>NUCLEOTIDE SEQUENCE [LARGE SCALE GENOMIC DNA]</scope>
    <source>
        <strain evidence="13">DSM 173</strain>
    </source>
</reference>
<evidence type="ECO:0000256" key="1">
    <source>
        <dbReference type="ARBA" id="ARBA00004418"/>
    </source>
</evidence>
<feature type="chain" id="PRO_5011524471" evidence="10">
    <location>
        <begin position="25"/>
        <end position="211"/>
    </location>
</feature>
<keyword evidence="10" id="KW-0732">Signal</keyword>
<name>A0A1H3JKR0_ALLWA</name>
<feature type="binding site" description="covalent" evidence="8">
    <location>
        <position position="143"/>
    </location>
    <ligand>
        <name>heme c</name>
        <dbReference type="ChEBI" id="CHEBI:61717"/>
        <label>2</label>
    </ligand>
</feature>
<dbReference type="InterPro" id="IPR009056">
    <property type="entry name" value="Cyt_c-like_dom"/>
</dbReference>
<keyword evidence="2" id="KW-0813">Transport</keyword>
<organism evidence="12 13">
    <name type="scientific">Allochromatium warmingii</name>
    <name type="common">Chromatium warmingii</name>
    <dbReference type="NCBI Taxonomy" id="61595"/>
    <lineage>
        <taxon>Bacteria</taxon>
        <taxon>Pseudomonadati</taxon>
        <taxon>Pseudomonadota</taxon>
        <taxon>Gammaproteobacteria</taxon>
        <taxon>Chromatiales</taxon>
        <taxon>Chromatiaceae</taxon>
        <taxon>Allochromatium</taxon>
    </lineage>
</organism>
<dbReference type="Proteomes" id="UP000198672">
    <property type="component" value="Unassembled WGS sequence"/>
</dbReference>
<keyword evidence="7 9" id="KW-0408">Iron</keyword>
<dbReference type="InterPro" id="IPR024167">
    <property type="entry name" value="Cytochrome_c4-like"/>
</dbReference>
<evidence type="ECO:0000256" key="7">
    <source>
        <dbReference type="ARBA" id="ARBA00023004"/>
    </source>
</evidence>
<gene>
    <name evidence="12" type="ORF">SAMN05421644_1603</name>
</gene>
<keyword evidence="5" id="KW-0574">Periplasm</keyword>
<keyword evidence="3 8" id="KW-0349">Heme</keyword>
<evidence type="ECO:0000256" key="5">
    <source>
        <dbReference type="ARBA" id="ARBA00022764"/>
    </source>
</evidence>
<proteinExistence type="predicted"/>
<feature type="domain" description="Cytochrome c" evidence="11">
    <location>
        <begin position="119"/>
        <end position="210"/>
    </location>
</feature>
<protein>
    <submittedName>
        <fullName evidence="12">Cytochrome c553</fullName>
    </submittedName>
</protein>
<dbReference type="PANTHER" id="PTHR33751:SF9">
    <property type="entry name" value="CYTOCHROME C4"/>
    <property type="match status" value="1"/>
</dbReference>
<feature type="binding site" description="axial binding residue" evidence="9">
    <location>
        <position position="87"/>
    </location>
    <ligand>
        <name>heme c</name>
        <dbReference type="ChEBI" id="CHEBI:61717"/>
        <label>1</label>
    </ligand>
    <ligandPart>
        <name>Fe</name>
        <dbReference type="ChEBI" id="CHEBI:18248"/>
    </ligandPart>
</feature>
<comment type="PTM">
    <text evidence="8">Binds 2 heme c groups covalently per subunit.</text>
</comment>
<dbReference type="Pfam" id="PF00034">
    <property type="entry name" value="Cytochrom_C"/>
    <property type="match status" value="2"/>
</dbReference>
<feature type="binding site" description="covalent" evidence="8">
    <location>
        <position position="140"/>
    </location>
    <ligand>
        <name>heme c</name>
        <dbReference type="ChEBI" id="CHEBI:61717"/>
        <label>2</label>
    </ligand>
</feature>
<evidence type="ECO:0000256" key="6">
    <source>
        <dbReference type="ARBA" id="ARBA00022982"/>
    </source>
</evidence>
<feature type="binding site" description="axial binding residue" evidence="9">
    <location>
        <position position="48"/>
    </location>
    <ligand>
        <name>heme c</name>
        <dbReference type="ChEBI" id="CHEBI:61717"/>
        <label>1</label>
    </ligand>
    <ligandPart>
        <name>Fe</name>
        <dbReference type="ChEBI" id="CHEBI:18248"/>
    </ligandPart>
</feature>
<evidence type="ECO:0000256" key="2">
    <source>
        <dbReference type="ARBA" id="ARBA00022448"/>
    </source>
</evidence>
<dbReference type="AlphaFoldDB" id="A0A1H3JKR0"/>
<keyword evidence="6" id="KW-0249">Electron transport</keyword>
<feature type="binding site" description="covalent" evidence="8">
    <location>
        <position position="44"/>
    </location>
    <ligand>
        <name>heme c</name>
        <dbReference type="ChEBI" id="CHEBI:61717"/>
        <label>1</label>
    </ligand>
</feature>
<evidence type="ECO:0000256" key="8">
    <source>
        <dbReference type="PIRSR" id="PIRSR000005-1"/>
    </source>
</evidence>
<evidence type="ECO:0000256" key="3">
    <source>
        <dbReference type="ARBA" id="ARBA00022617"/>
    </source>
</evidence>
<feature type="binding site" description="axial binding residue" evidence="9">
    <location>
        <position position="144"/>
    </location>
    <ligand>
        <name>heme c</name>
        <dbReference type="ChEBI" id="CHEBI:61717"/>
        <label>2</label>
    </ligand>
    <ligandPart>
        <name>Fe</name>
        <dbReference type="ChEBI" id="CHEBI:18248"/>
    </ligandPart>
</feature>
<comment type="subcellular location">
    <subcellularLocation>
        <location evidence="1">Periplasm</location>
    </subcellularLocation>
</comment>
<dbReference type="InterPro" id="IPR050597">
    <property type="entry name" value="Cytochrome_c_Oxidase_Subunit"/>
</dbReference>
<sequence length="211" mass="22601">MLMKKTWLTMVSVAAVLASGFAQAADELQPGDPARGETKANTICMACHGPQGNSVVALWPKLAGQHPEYIMKQLMDFKAGNRYNVQMTPMAMPLTEQEVLDVAAYFSTQNQSGGAADPELAKLGESLYRAGNPASGVPACSACHGPAGMGQGLSKFPRLSGQHADYVKQTLEYFRKSERANDPNGMMRGVAARMTDQEIAAVSQYIQGLSQ</sequence>
<evidence type="ECO:0000313" key="12">
    <source>
        <dbReference type="EMBL" id="SDY40115.1"/>
    </source>
</evidence>
<dbReference type="GO" id="GO:0009055">
    <property type="term" value="F:electron transfer activity"/>
    <property type="evidence" value="ECO:0007669"/>
    <property type="project" value="InterPro"/>
</dbReference>
<dbReference type="Gene3D" id="1.10.760.10">
    <property type="entry name" value="Cytochrome c-like domain"/>
    <property type="match status" value="2"/>
</dbReference>
<dbReference type="GO" id="GO:0020037">
    <property type="term" value="F:heme binding"/>
    <property type="evidence" value="ECO:0007669"/>
    <property type="project" value="InterPro"/>
</dbReference>
<dbReference type="PANTHER" id="PTHR33751">
    <property type="entry name" value="CBB3-TYPE CYTOCHROME C OXIDASE SUBUNIT FIXP"/>
    <property type="match status" value="1"/>
</dbReference>
<feature type="domain" description="Cytochrome c" evidence="11">
    <location>
        <begin position="31"/>
        <end position="110"/>
    </location>
</feature>
<dbReference type="SUPFAM" id="SSF46626">
    <property type="entry name" value="Cytochrome c"/>
    <property type="match status" value="2"/>
</dbReference>
<dbReference type="InterPro" id="IPR036909">
    <property type="entry name" value="Cyt_c-like_dom_sf"/>
</dbReference>
<evidence type="ECO:0000256" key="9">
    <source>
        <dbReference type="PIRSR" id="PIRSR000005-2"/>
    </source>
</evidence>
<dbReference type="GO" id="GO:0005506">
    <property type="term" value="F:iron ion binding"/>
    <property type="evidence" value="ECO:0007669"/>
    <property type="project" value="InterPro"/>
</dbReference>
<feature type="binding site" description="axial binding residue" evidence="9">
    <location>
        <position position="187"/>
    </location>
    <ligand>
        <name>heme c</name>
        <dbReference type="ChEBI" id="CHEBI:61717"/>
        <label>2</label>
    </ligand>
    <ligandPart>
        <name>Fe</name>
        <dbReference type="ChEBI" id="CHEBI:18248"/>
    </ligandPart>
</feature>
<dbReference type="PIRSF" id="PIRSF000005">
    <property type="entry name" value="Cytochrome_c4"/>
    <property type="match status" value="1"/>
</dbReference>
<accession>A0A1H3JKR0</accession>
<dbReference type="EMBL" id="FNOW01000060">
    <property type="protein sequence ID" value="SDY40115.1"/>
    <property type="molecule type" value="Genomic_DNA"/>
</dbReference>
<evidence type="ECO:0000256" key="10">
    <source>
        <dbReference type="SAM" id="SignalP"/>
    </source>
</evidence>
<feature type="binding site" description="covalent" evidence="8">
    <location>
        <position position="47"/>
    </location>
    <ligand>
        <name>heme c</name>
        <dbReference type="ChEBI" id="CHEBI:61717"/>
        <label>1</label>
    </ligand>
</feature>
<dbReference type="STRING" id="61595.SAMN05421644_1603"/>
<dbReference type="GO" id="GO:0042597">
    <property type="term" value="C:periplasmic space"/>
    <property type="evidence" value="ECO:0007669"/>
    <property type="project" value="UniProtKB-SubCell"/>
</dbReference>
<evidence type="ECO:0000259" key="11">
    <source>
        <dbReference type="PROSITE" id="PS51007"/>
    </source>
</evidence>
<keyword evidence="13" id="KW-1185">Reference proteome</keyword>
<evidence type="ECO:0000256" key="4">
    <source>
        <dbReference type="ARBA" id="ARBA00022723"/>
    </source>
</evidence>